<protein>
    <submittedName>
        <fullName evidence="1">Uncharacterized protein</fullName>
    </submittedName>
</protein>
<dbReference type="Proteomes" id="UP000041314">
    <property type="component" value="Unassembled WGS sequence"/>
</dbReference>
<sequence length="148" mass="16116">MTWNRVAIDTLPLFGEPFNKRGGVANFAFRFRQRFTLFQRHQTRQIVLMFHHQIEPATQDIGSLFGGERSPGGQGAIGGVDGVARLFRPHFGHIAERFPVGGVAHGDDIAAARVAPVAIDKGLLAEQGRVVKLHNCFLSEGLTGKCGV</sequence>
<name>A0A655CSL2_SALET</name>
<organism evidence="1 2">
    <name type="scientific">Salmonella enterica subsp. enterica serovar Bovismorbificans</name>
    <dbReference type="NCBI Taxonomy" id="58097"/>
    <lineage>
        <taxon>Bacteria</taxon>
        <taxon>Pseudomonadati</taxon>
        <taxon>Pseudomonadota</taxon>
        <taxon>Gammaproteobacteria</taxon>
        <taxon>Enterobacterales</taxon>
        <taxon>Enterobacteriaceae</taxon>
        <taxon>Salmonella</taxon>
    </lineage>
</organism>
<dbReference type="EMBL" id="CQPA01000016">
    <property type="protein sequence ID" value="CNU26645.1"/>
    <property type="molecule type" value="Genomic_DNA"/>
</dbReference>
<dbReference type="AlphaFoldDB" id="A0A655CSL2"/>
<gene>
    <name evidence="1" type="ORF">ERS008198_02338</name>
</gene>
<proteinExistence type="predicted"/>
<reference evidence="1 2" key="1">
    <citation type="submission" date="2015-03" db="EMBL/GenBank/DDBJ databases">
        <authorList>
            <consortium name="Pathogen Informatics"/>
        </authorList>
    </citation>
    <scope>NUCLEOTIDE SEQUENCE [LARGE SCALE GENOMIC DNA]</scope>
    <source>
        <strain evidence="1 2">A1104</strain>
    </source>
</reference>
<evidence type="ECO:0000313" key="2">
    <source>
        <dbReference type="Proteomes" id="UP000041314"/>
    </source>
</evidence>
<evidence type="ECO:0000313" key="1">
    <source>
        <dbReference type="EMBL" id="CNU26645.1"/>
    </source>
</evidence>
<accession>A0A655CSL2</accession>